<keyword evidence="5" id="KW-1185">Reference proteome</keyword>
<keyword evidence="2" id="KW-0732">Signal</keyword>
<reference evidence="4" key="1">
    <citation type="submission" date="2021-07" db="EMBL/GenBank/DDBJ databases">
        <authorList>
            <person name="Durling M."/>
        </authorList>
    </citation>
    <scope>NUCLEOTIDE SEQUENCE</scope>
</reference>
<evidence type="ECO:0000256" key="1">
    <source>
        <dbReference type="SAM" id="MobiDB-lite"/>
    </source>
</evidence>
<feature type="compositionally biased region" description="Gly residues" evidence="1">
    <location>
        <begin position="61"/>
        <end position="74"/>
    </location>
</feature>
<feature type="compositionally biased region" description="Gly residues" evidence="1">
    <location>
        <begin position="87"/>
        <end position="103"/>
    </location>
</feature>
<dbReference type="InterPro" id="IPR056634">
    <property type="entry name" value="DUF7732"/>
</dbReference>
<evidence type="ECO:0000313" key="4">
    <source>
        <dbReference type="EMBL" id="CAG8978155.1"/>
    </source>
</evidence>
<dbReference type="OrthoDB" id="5425547at2759"/>
<organism evidence="4 5">
    <name type="scientific">Hymenoscyphus albidus</name>
    <dbReference type="NCBI Taxonomy" id="595503"/>
    <lineage>
        <taxon>Eukaryota</taxon>
        <taxon>Fungi</taxon>
        <taxon>Dikarya</taxon>
        <taxon>Ascomycota</taxon>
        <taxon>Pezizomycotina</taxon>
        <taxon>Leotiomycetes</taxon>
        <taxon>Helotiales</taxon>
        <taxon>Helotiaceae</taxon>
        <taxon>Hymenoscyphus</taxon>
    </lineage>
</organism>
<evidence type="ECO:0000313" key="5">
    <source>
        <dbReference type="Proteomes" id="UP000701801"/>
    </source>
</evidence>
<feature type="region of interest" description="Disordered" evidence="1">
    <location>
        <begin position="48"/>
        <end position="113"/>
    </location>
</feature>
<protein>
    <recommendedName>
        <fullName evidence="3">DUF7732 domain-containing protein</fullName>
    </recommendedName>
</protein>
<accession>A0A9N9LMR9</accession>
<feature type="region of interest" description="Disordered" evidence="1">
    <location>
        <begin position="189"/>
        <end position="219"/>
    </location>
</feature>
<comment type="caution">
    <text evidence="4">The sequence shown here is derived from an EMBL/GenBank/DDBJ whole genome shotgun (WGS) entry which is preliminary data.</text>
</comment>
<dbReference type="Pfam" id="PF24866">
    <property type="entry name" value="DUF7732"/>
    <property type="match status" value="2"/>
</dbReference>
<feature type="compositionally biased region" description="Low complexity" evidence="1">
    <location>
        <begin position="75"/>
        <end position="86"/>
    </location>
</feature>
<feature type="chain" id="PRO_5040369598" description="DUF7732 domain-containing protein" evidence="2">
    <location>
        <begin position="21"/>
        <end position="329"/>
    </location>
</feature>
<dbReference type="PANTHER" id="PTHR42091">
    <property type="entry name" value="CONSERVED GLYCINE-RICH PROTEIN (AFU_ORTHOLOGUE AFUA_7G02440)"/>
    <property type="match status" value="1"/>
</dbReference>
<evidence type="ECO:0000256" key="2">
    <source>
        <dbReference type="SAM" id="SignalP"/>
    </source>
</evidence>
<dbReference type="PANTHER" id="PTHR42091:SF1">
    <property type="entry name" value="CONSERVED GLYCINE-RICH PROTEIN (AFU_ORTHOLOGUE AFUA_7G02440)"/>
    <property type="match status" value="1"/>
</dbReference>
<feature type="compositionally biased region" description="Low complexity" evidence="1">
    <location>
        <begin position="190"/>
        <end position="206"/>
    </location>
</feature>
<sequence>MRISSFVAAAWLACQTSAFALPSAEDGVLVEREEVEFAQSGFAERDLDDAEASQLYKRKGGGGGGGKGGGGSSSGGSSSSGSSSGRGSSGGSSSGSPGPGSNVGGASRSGSGAPRGFGGGRYYGGGAATPYSSGGRSPGGISPLAIGVIGGVGAGVALSSYHGSWPYGLYSYPYIHPYTYYNRTGRRNRTATSTSASPTATPTLNPRNLYERQEDGQGVNETKPVDCVCAAYAVCGCDDNGNSTFLADIIGDGTNLNESLVTISVINGTEMFVLNGTLPNGTTAADPNAPDDAESGASTTVPSPSLGGIFKSTAYLFMVALVGCTVFLA</sequence>
<feature type="domain" description="DUF7732" evidence="3">
    <location>
        <begin position="211"/>
        <end position="282"/>
    </location>
</feature>
<feature type="signal peptide" evidence="2">
    <location>
        <begin position="1"/>
        <end position="20"/>
    </location>
</feature>
<dbReference type="Proteomes" id="UP000701801">
    <property type="component" value="Unassembled WGS sequence"/>
</dbReference>
<evidence type="ECO:0000259" key="3">
    <source>
        <dbReference type="Pfam" id="PF24866"/>
    </source>
</evidence>
<dbReference type="AlphaFoldDB" id="A0A9N9LMR9"/>
<proteinExistence type="predicted"/>
<feature type="domain" description="DUF7732" evidence="3">
    <location>
        <begin position="122"/>
        <end position="191"/>
    </location>
</feature>
<name>A0A9N9LMR9_9HELO</name>
<dbReference type="EMBL" id="CAJVRM010000242">
    <property type="protein sequence ID" value="CAG8978155.1"/>
    <property type="molecule type" value="Genomic_DNA"/>
</dbReference>
<gene>
    <name evidence="4" type="ORF">HYALB_00012017</name>
</gene>